<dbReference type="RefSeq" id="WP_284191620.1">
    <property type="nucleotide sequence ID" value="NZ_BSPW01000024.1"/>
</dbReference>
<accession>A0ABQ6EYD6</accession>
<name>A0ABQ6EYD6_9VIBR</name>
<dbReference type="SUPFAM" id="SSF55729">
    <property type="entry name" value="Acyl-CoA N-acyltransferases (Nat)"/>
    <property type="match status" value="1"/>
</dbReference>
<gene>
    <name evidence="2" type="ORF">GCM10007938_15040</name>
</gene>
<sequence length="158" mass="18480">MDLRAFNTKDYNLLIQWIDCEKLNYQWGGPNFNFPLDRIQIHEHCSQTNVFPFIFVVEGTEAGFVELFKVSGTHFRICRVFVPEHFRGQGIAKLMLKQLIALAKEKYQAEMLSLVVFNTNKTAKRCYESLGFVETSLEKGKRSWDGQVWDLITMEMRC</sequence>
<dbReference type="InterPro" id="IPR000182">
    <property type="entry name" value="GNAT_dom"/>
</dbReference>
<organism evidence="2 3">
    <name type="scientific">Vibrio zhanjiangensis</name>
    <dbReference type="NCBI Taxonomy" id="1046128"/>
    <lineage>
        <taxon>Bacteria</taxon>
        <taxon>Pseudomonadati</taxon>
        <taxon>Pseudomonadota</taxon>
        <taxon>Gammaproteobacteria</taxon>
        <taxon>Vibrionales</taxon>
        <taxon>Vibrionaceae</taxon>
        <taxon>Vibrio</taxon>
    </lineage>
</organism>
<dbReference type="CDD" id="cd04301">
    <property type="entry name" value="NAT_SF"/>
    <property type="match status" value="1"/>
</dbReference>
<evidence type="ECO:0000259" key="1">
    <source>
        <dbReference type="PROSITE" id="PS51186"/>
    </source>
</evidence>
<dbReference type="Pfam" id="PF00583">
    <property type="entry name" value="Acetyltransf_1"/>
    <property type="match status" value="1"/>
</dbReference>
<reference evidence="3" key="1">
    <citation type="journal article" date="2019" name="Int. J. Syst. Evol. Microbiol.">
        <title>The Global Catalogue of Microorganisms (GCM) 10K type strain sequencing project: providing services to taxonomists for standard genome sequencing and annotation.</title>
        <authorList>
            <consortium name="The Broad Institute Genomics Platform"/>
            <consortium name="The Broad Institute Genome Sequencing Center for Infectious Disease"/>
            <person name="Wu L."/>
            <person name="Ma J."/>
        </authorList>
    </citation>
    <scope>NUCLEOTIDE SEQUENCE [LARGE SCALE GENOMIC DNA]</scope>
    <source>
        <strain evidence="3">NBRC 108723</strain>
    </source>
</reference>
<keyword evidence="3" id="KW-1185">Reference proteome</keyword>
<feature type="domain" description="N-acetyltransferase" evidence="1">
    <location>
        <begin position="1"/>
        <end position="155"/>
    </location>
</feature>
<dbReference type="Proteomes" id="UP001157138">
    <property type="component" value="Unassembled WGS sequence"/>
</dbReference>
<dbReference type="EMBL" id="BSPW01000024">
    <property type="protein sequence ID" value="GLT17726.1"/>
    <property type="molecule type" value="Genomic_DNA"/>
</dbReference>
<evidence type="ECO:0000313" key="3">
    <source>
        <dbReference type="Proteomes" id="UP001157138"/>
    </source>
</evidence>
<dbReference type="PANTHER" id="PTHR43415:SF5">
    <property type="entry name" value="ACETYLTRANSFERASE"/>
    <property type="match status" value="1"/>
</dbReference>
<proteinExistence type="predicted"/>
<protein>
    <submittedName>
        <fullName evidence="2">N-acetyltransferase</fullName>
    </submittedName>
</protein>
<dbReference type="PROSITE" id="PS51186">
    <property type="entry name" value="GNAT"/>
    <property type="match status" value="1"/>
</dbReference>
<dbReference type="InterPro" id="IPR016181">
    <property type="entry name" value="Acyl_CoA_acyltransferase"/>
</dbReference>
<dbReference type="PANTHER" id="PTHR43415">
    <property type="entry name" value="SPERMIDINE N(1)-ACETYLTRANSFERASE"/>
    <property type="match status" value="1"/>
</dbReference>
<dbReference type="Gene3D" id="3.40.630.30">
    <property type="match status" value="1"/>
</dbReference>
<evidence type="ECO:0000313" key="2">
    <source>
        <dbReference type="EMBL" id="GLT17726.1"/>
    </source>
</evidence>
<comment type="caution">
    <text evidence="2">The sequence shown here is derived from an EMBL/GenBank/DDBJ whole genome shotgun (WGS) entry which is preliminary data.</text>
</comment>